<evidence type="ECO:0000256" key="3">
    <source>
        <dbReference type="ARBA" id="ARBA00013049"/>
    </source>
</evidence>
<feature type="domain" description="Aminotransferase class V" evidence="7">
    <location>
        <begin position="70"/>
        <end position="388"/>
    </location>
</feature>
<evidence type="ECO:0000313" key="9">
    <source>
        <dbReference type="Proteomes" id="UP001164743"/>
    </source>
</evidence>
<dbReference type="PANTHER" id="PTHR21152">
    <property type="entry name" value="AMINOTRANSFERASE CLASS V"/>
    <property type="match status" value="1"/>
</dbReference>
<keyword evidence="6" id="KW-0663">Pyridoxal phosphate</keyword>
<name>A0ABY7CUI7_9BASI</name>
<dbReference type="PANTHER" id="PTHR21152:SF24">
    <property type="entry name" value="ALANINE--GLYOXYLATE AMINOTRANSFERASE 1"/>
    <property type="match status" value="1"/>
</dbReference>
<comment type="similarity">
    <text evidence="2">Belongs to the class-V pyridoxal-phosphate-dependent aminotransferase family.</text>
</comment>
<dbReference type="GeneID" id="77801445"/>
<dbReference type="EMBL" id="CP110430">
    <property type="protein sequence ID" value="WAQ88958.1"/>
    <property type="molecule type" value="Genomic_DNA"/>
</dbReference>
<dbReference type="Gene3D" id="3.40.640.10">
    <property type="entry name" value="Type I PLP-dependent aspartate aminotransferase-like (Major domain)"/>
    <property type="match status" value="1"/>
</dbReference>
<evidence type="ECO:0000259" key="7">
    <source>
        <dbReference type="Pfam" id="PF00266"/>
    </source>
</evidence>
<dbReference type="PIRSF" id="PIRSF000524">
    <property type="entry name" value="SPT"/>
    <property type="match status" value="1"/>
</dbReference>
<evidence type="ECO:0000256" key="6">
    <source>
        <dbReference type="ARBA" id="ARBA00022898"/>
    </source>
</evidence>
<accession>A0ABY7CUI7</accession>
<proteinExistence type="inferred from homology"/>
<organism evidence="8 9">
    <name type="scientific">Puccinia triticina</name>
    <dbReference type="NCBI Taxonomy" id="208348"/>
    <lineage>
        <taxon>Eukaryota</taxon>
        <taxon>Fungi</taxon>
        <taxon>Dikarya</taxon>
        <taxon>Basidiomycota</taxon>
        <taxon>Pucciniomycotina</taxon>
        <taxon>Pucciniomycetes</taxon>
        <taxon>Pucciniales</taxon>
        <taxon>Pucciniaceae</taxon>
        <taxon>Puccinia</taxon>
    </lineage>
</organism>
<evidence type="ECO:0000256" key="4">
    <source>
        <dbReference type="ARBA" id="ARBA00022576"/>
    </source>
</evidence>
<evidence type="ECO:0000256" key="5">
    <source>
        <dbReference type="ARBA" id="ARBA00022679"/>
    </source>
</evidence>
<dbReference type="Proteomes" id="UP001164743">
    <property type="component" value="Chromosome 10A"/>
</dbReference>
<evidence type="ECO:0000256" key="2">
    <source>
        <dbReference type="ARBA" id="ARBA00009236"/>
    </source>
</evidence>
<dbReference type="InterPro" id="IPR015421">
    <property type="entry name" value="PyrdxlP-dep_Trfase_major"/>
</dbReference>
<dbReference type="SUPFAM" id="SSF53383">
    <property type="entry name" value="PLP-dependent transferases"/>
    <property type="match status" value="1"/>
</dbReference>
<dbReference type="InterPro" id="IPR000192">
    <property type="entry name" value="Aminotrans_V_dom"/>
</dbReference>
<evidence type="ECO:0000313" key="8">
    <source>
        <dbReference type="EMBL" id="WAQ88958.1"/>
    </source>
</evidence>
<comment type="cofactor">
    <cofactor evidence="1">
        <name>pyridoxal 5'-phosphate</name>
        <dbReference type="ChEBI" id="CHEBI:597326"/>
    </cofactor>
</comment>
<evidence type="ECO:0000256" key="1">
    <source>
        <dbReference type="ARBA" id="ARBA00001933"/>
    </source>
</evidence>
<keyword evidence="9" id="KW-1185">Reference proteome</keyword>
<gene>
    <name evidence="8" type="ORF">PtA15_10A381</name>
</gene>
<protein>
    <recommendedName>
        <fullName evidence="3">alanine--glyoxylate transaminase</fullName>
        <ecNumber evidence="3">2.6.1.44</ecNumber>
    </recommendedName>
</protein>
<keyword evidence="5" id="KW-0808">Transferase</keyword>
<dbReference type="InterPro" id="IPR015424">
    <property type="entry name" value="PyrdxlP-dep_Trfase"/>
</dbReference>
<dbReference type="Gene3D" id="3.90.1150.10">
    <property type="entry name" value="Aspartate Aminotransferase, domain 1"/>
    <property type="match status" value="1"/>
</dbReference>
<dbReference type="InterPro" id="IPR024169">
    <property type="entry name" value="SP_NH2Trfase/AEP_transaminase"/>
</dbReference>
<dbReference type="Pfam" id="PF00266">
    <property type="entry name" value="Aminotran_5"/>
    <property type="match status" value="1"/>
</dbReference>
<dbReference type="InterPro" id="IPR015422">
    <property type="entry name" value="PyrdxlP-dep_Trfase_small"/>
</dbReference>
<keyword evidence="4" id="KW-0032">Aminotransferase</keyword>
<dbReference type="RefSeq" id="XP_053024513.1">
    <property type="nucleotide sequence ID" value="XM_053160550.1"/>
</dbReference>
<dbReference type="EC" id="2.6.1.44" evidence="3"/>
<sequence>MTSLLRLRPRCNASLFSSLHISGWSTRNYTIAHRKTGNMPSEFTQNPHKLLVIPGPIEVADEVLLANASASVSHVSAGFIGIFGETLKMLLRLVYTSAEAGSQAFVVSGSGTLGWDMVAANLVERGEPVLVLSNGYFGEAFKDCLEAYGAHVELLSAKLGHTVTPSELEQHLQTAKRTYKLITITHCDTSTGVLADAKGLAAVATRLSPDSLIVLDSVCSVASEEIRLDDWKLDVVLTASQKGLGTPPGLCISVASARALSTLDHRKPPPGSYYASWKKWLPIMKAYQAGTPAYFATPATNLITALHKSLKMILESPGLSLEERFLRHKQASKKVKEAVKQLGLKQLSVDDQSSAHGMTAIYLPESIKPGDVMGKMLEKDLVIAGGLHKECKDRYVRIGHMGLTAVDEGGGDIARIIDGFSDSLKQLGHRPVGSPLVQSKL</sequence>
<reference evidence="8" key="1">
    <citation type="submission" date="2022-10" db="EMBL/GenBank/DDBJ databases">
        <title>Puccinia triticina Genome sequencing and assembly.</title>
        <authorList>
            <person name="Li C."/>
        </authorList>
    </citation>
    <scope>NUCLEOTIDE SEQUENCE</scope>
    <source>
        <strain evidence="8">Pt15</strain>
    </source>
</reference>